<reference evidence="1 2" key="1">
    <citation type="journal article" date="2013" name="Int. J. Syst. Evol. Microbiol.">
        <title>Marinicauda pacifica gen. nov., sp. nov., a prosthecate alphaproteobacterium of the family Hyphomonadaceae isolated from deep seawater.</title>
        <authorList>
            <person name="Zhang X.Y."/>
            <person name="Li G.W."/>
            <person name="Wang C.S."/>
            <person name="Zhang Y.J."/>
            <person name="Xu X.W."/>
            <person name="Li H."/>
            <person name="Liu A."/>
            <person name="Liu C."/>
            <person name="Xie B.B."/>
            <person name="Qin Q.L."/>
            <person name="Xu Z."/>
            <person name="Chen X.L."/>
            <person name="Zhou B.C."/>
            <person name="Zhang Y.Z."/>
        </authorList>
    </citation>
    <scope>NUCLEOTIDE SEQUENCE [LARGE SCALE GENOMIC DNA]</scope>
    <source>
        <strain evidence="1 2">P-1 km-3</strain>
    </source>
</reference>
<protein>
    <submittedName>
        <fullName evidence="1">Uncharacterized protein</fullName>
    </submittedName>
</protein>
<proteinExistence type="predicted"/>
<dbReference type="Proteomes" id="UP000305451">
    <property type="component" value="Unassembled WGS sequence"/>
</dbReference>
<accession>A0A4S2H5C1</accession>
<gene>
    <name evidence="1" type="ORF">E5162_14335</name>
</gene>
<evidence type="ECO:0000313" key="1">
    <source>
        <dbReference type="EMBL" id="TGY90935.1"/>
    </source>
</evidence>
<dbReference type="RefSeq" id="WP_135945955.1">
    <property type="nucleotide sequence ID" value="NZ_SRXV01000051.1"/>
</dbReference>
<comment type="caution">
    <text evidence="1">The sequence shown here is derived from an EMBL/GenBank/DDBJ whole genome shotgun (WGS) entry which is preliminary data.</text>
</comment>
<sequence>MSLAAEPGIDDADYAAAGFQRCGPLAVRLDILERLADLIREARQAHPNRQFEPAPAMTSLLGCSVADLRGVLKSLGYKRVQKGDDP</sequence>
<name>A0A4S2H5C1_9PROT</name>
<organism evidence="1 2">
    <name type="scientific">Marinicauda pacifica</name>
    <dbReference type="NCBI Taxonomy" id="1133559"/>
    <lineage>
        <taxon>Bacteria</taxon>
        <taxon>Pseudomonadati</taxon>
        <taxon>Pseudomonadota</taxon>
        <taxon>Alphaproteobacteria</taxon>
        <taxon>Maricaulales</taxon>
        <taxon>Maricaulaceae</taxon>
        <taxon>Marinicauda</taxon>
    </lineage>
</organism>
<feature type="non-terminal residue" evidence="1">
    <location>
        <position position="86"/>
    </location>
</feature>
<evidence type="ECO:0000313" key="2">
    <source>
        <dbReference type="Proteomes" id="UP000305451"/>
    </source>
</evidence>
<dbReference type="EMBL" id="SRXV01000051">
    <property type="protein sequence ID" value="TGY90935.1"/>
    <property type="molecule type" value="Genomic_DNA"/>
</dbReference>
<dbReference type="AlphaFoldDB" id="A0A4S2H5C1"/>
<keyword evidence="2" id="KW-1185">Reference proteome</keyword>